<dbReference type="AlphaFoldDB" id="Q0YQ44"/>
<dbReference type="Pfam" id="PF02321">
    <property type="entry name" value="OEP"/>
    <property type="match status" value="2"/>
</dbReference>
<evidence type="ECO:0000256" key="1">
    <source>
        <dbReference type="ARBA" id="ARBA00004442"/>
    </source>
</evidence>
<accession>Q0YQ44</accession>
<evidence type="ECO:0000256" key="4">
    <source>
        <dbReference type="ARBA" id="ARBA00022452"/>
    </source>
</evidence>
<evidence type="ECO:0000256" key="7">
    <source>
        <dbReference type="ARBA" id="ARBA00023237"/>
    </source>
</evidence>
<dbReference type="PANTHER" id="PTHR30026">
    <property type="entry name" value="OUTER MEMBRANE PROTEIN TOLC"/>
    <property type="match status" value="1"/>
</dbReference>
<keyword evidence="6" id="KW-0472">Membrane</keyword>
<organism evidence="8 9">
    <name type="scientific">Chlorobium ferrooxidans DSM 13031</name>
    <dbReference type="NCBI Taxonomy" id="377431"/>
    <lineage>
        <taxon>Bacteria</taxon>
        <taxon>Pseudomonadati</taxon>
        <taxon>Chlorobiota</taxon>
        <taxon>Chlorobiia</taxon>
        <taxon>Chlorobiales</taxon>
        <taxon>Chlorobiaceae</taxon>
        <taxon>Chlorobium/Pelodictyon group</taxon>
        <taxon>Chlorobium</taxon>
    </lineage>
</organism>
<reference evidence="8 9" key="2">
    <citation type="submission" date="2006-07" db="EMBL/GenBank/DDBJ databases">
        <title>Sequencing of the draft genome and assembly of Chlorobium ferroxidans DSM 13031.</title>
        <authorList>
            <consortium name="US DOE Joint Genome Institute (JGI-PGF)"/>
            <person name="Copeland A."/>
            <person name="Lucas S."/>
            <person name="Lapidus A."/>
            <person name="Barry K."/>
            <person name="Glavina del Rio T."/>
            <person name="Dalin E."/>
            <person name="Tice H."/>
            <person name="Bruce D."/>
            <person name="Pitluck S."/>
            <person name="Richardson P."/>
        </authorList>
    </citation>
    <scope>NUCLEOTIDE SEQUENCE [LARGE SCALE GENOMIC DNA]</scope>
    <source>
        <strain evidence="8 9">DSM 13031</strain>
    </source>
</reference>
<comment type="subcellular location">
    <subcellularLocation>
        <location evidence="1">Cell outer membrane</location>
    </subcellularLocation>
</comment>
<keyword evidence="9" id="KW-1185">Reference proteome</keyword>
<dbReference type="GO" id="GO:0009279">
    <property type="term" value="C:cell outer membrane"/>
    <property type="evidence" value="ECO:0007669"/>
    <property type="project" value="UniProtKB-SubCell"/>
</dbReference>
<evidence type="ECO:0000256" key="2">
    <source>
        <dbReference type="ARBA" id="ARBA00007613"/>
    </source>
</evidence>
<dbReference type="EMBL" id="AASE01000020">
    <property type="protein sequence ID" value="EAT58427.1"/>
    <property type="molecule type" value="Genomic_DNA"/>
</dbReference>
<evidence type="ECO:0000256" key="5">
    <source>
        <dbReference type="ARBA" id="ARBA00022692"/>
    </source>
</evidence>
<protein>
    <submittedName>
        <fullName evidence="8">Outer membrane efflux protein</fullName>
    </submittedName>
</protein>
<evidence type="ECO:0000256" key="6">
    <source>
        <dbReference type="ARBA" id="ARBA00023136"/>
    </source>
</evidence>
<dbReference type="GO" id="GO:0015562">
    <property type="term" value="F:efflux transmembrane transporter activity"/>
    <property type="evidence" value="ECO:0007669"/>
    <property type="project" value="InterPro"/>
</dbReference>
<keyword evidence="3" id="KW-0813">Transport</keyword>
<keyword evidence="7" id="KW-0998">Cell outer membrane</keyword>
<reference evidence="8 9" key="1">
    <citation type="submission" date="2006-07" db="EMBL/GenBank/DDBJ databases">
        <title>Annotation of the draft genome assembly of Chlorobium ferroxidans DSM 13031.</title>
        <authorList>
            <consortium name="US DOE Joint Genome Institute (JGI-ORNL)"/>
            <person name="Larimer F."/>
            <person name="Land M."/>
            <person name="Hauser L."/>
        </authorList>
    </citation>
    <scope>NUCLEOTIDE SEQUENCE [LARGE SCALE GENOMIC DNA]</scope>
    <source>
        <strain evidence="8 9">DSM 13031</strain>
    </source>
</reference>
<keyword evidence="4" id="KW-1134">Transmembrane beta strand</keyword>
<name>Q0YQ44_9CHLB</name>
<evidence type="ECO:0000256" key="3">
    <source>
        <dbReference type="ARBA" id="ARBA00022448"/>
    </source>
</evidence>
<dbReference type="SUPFAM" id="SSF56954">
    <property type="entry name" value="Outer membrane efflux proteins (OEP)"/>
    <property type="match status" value="1"/>
</dbReference>
<comment type="similarity">
    <text evidence="2">Belongs to the outer membrane factor (OMF) (TC 1.B.17) family.</text>
</comment>
<dbReference type="PANTHER" id="PTHR30026:SF20">
    <property type="entry name" value="OUTER MEMBRANE PROTEIN TOLC"/>
    <property type="match status" value="1"/>
</dbReference>
<dbReference type="Gene3D" id="1.20.1600.10">
    <property type="entry name" value="Outer membrane efflux proteins (OEP)"/>
    <property type="match status" value="1"/>
</dbReference>
<sequence length="478" mass="53317">MTYCPNGSRRISFIKTDSFMNRLRPAIFFLFSLFVLSASSTLYAAPVQESAPLSLDDAVRIGLEKSRALELARLDRDMAHQKIRETWSRVLPQVTTDLIYTRSVKPSILFFPDIFNGGSGSSFTAIEISADNSASATLNLRQPIFNGSAFAGIRAAGTVRKMSEAAYRNTEAAVITDIKMAYFDALISRDQLKLIEQSIARWEESRRDTRAMFRQGVAADIDTLKAFLSVENLRPELLQAESRVGITMTKLKNAMGVTPDTELRLAGKLELSSAAYPAEIAAAYEEALGQRPDLRQLELQVQAQGEKLSSARAERFPVLSAFGKLESQTAFNDGVKLSQSRWPVSSAVGLQLSMPIFTGFRISSQVEQAKIEQLQSRTRYEDLKANIRAEIEIILSSYRESKKRIEVQSKTITVAERSYRISQLRFREGIGSRLELTDAELQLNKAKTNYLQAVYDYLVTSVRLDKALGRSKATVAKS</sequence>
<dbReference type="GO" id="GO:0015288">
    <property type="term" value="F:porin activity"/>
    <property type="evidence" value="ECO:0007669"/>
    <property type="project" value="TreeGrafter"/>
</dbReference>
<keyword evidence="5" id="KW-0812">Transmembrane</keyword>
<dbReference type="InterPro" id="IPR003423">
    <property type="entry name" value="OMP_efflux"/>
</dbReference>
<comment type="caution">
    <text evidence="8">The sequence shown here is derived from an EMBL/GenBank/DDBJ whole genome shotgun (WGS) entry which is preliminary data.</text>
</comment>
<dbReference type="InterPro" id="IPR051906">
    <property type="entry name" value="TolC-like"/>
</dbReference>
<dbReference type="Proteomes" id="UP000004162">
    <property type="component" value="Unassembled WGS sequence"/>
</dbReference>
<gene>
    <name evidence="8" type="ORF">CferDRAFT_0366</name>
</gene>
<proteinExistence type="inferred from homology"/>
<evidence type="ECO:0000313" key="9">
    <source>
        <dbReference type="Proteomes" id="UP000004162"/>
    </source>
</evidence>
<evidence type="ECO:0000313" key="8">
    <source>
        <dbReference type="EMBL" id="EAT58427.1"/>
    </source>
</evidence>
<dbReference type="GO" id="GO:1990281">
    <property type="term" value="C:efflux pump complex"/>
    <property type="evidence" value="ECO:0007669"/>
    <property type="project" value="TreeGrafter"/>
</dbReference>